<evidence type="ECO:0000313" key="2">
    <source>
        <dbReference type="Proteomes" id="UP000758652"/>
    </source>
</evidence>
<sequence>MEYLFVLSDKGGWWLKIDSVKQLEDYHKKTDEARYEATLDRILHGEDPYELLEKAPDIKERIRLMEDPSFKFLQAAYLKAGQLNCSVLDGVRAFKIEAGMHELRLIKQSGAVYFNSSGGCTSDLSYTQFCRRKELIFPDFTEKDLRHVRYPNGGRHWYVFIGDMQVKDGMRSKWNTREEAERIAKKVLNAQ</sequence>
<reference evidence="1 2" key="1">
    <citation type="submission" date="2020-10" db="EMBL/GenBank/DDBJ databases">
        <title>ChiBAC.</title>
        <authorList>
            <person name="Zenner C."/>
            <person name="Hitch T.C.A."/>
            <person name="Clavel T."/>
        </authorList>
    </citation>
    <scope>NUCLEOTIDE SEQUENCE [LARGE SCALE GENOMIC DNA]</scope>
    <source>
        <strain evidence="1 2">DSM 108991</strain>
    </source>
</reference>
<comment type="caution">
    <text evidence="1">The sequence shown here is derived from an EMBL/GenBank/DDBJ whole genome shotgun (WGS) entry which is preliminary data.</text>
</comment>
<name>A0ABR9RLQ8_9FIRM</name>
<proteinExistence type="predicted"/>
<accession>A0ABR9RLQ8</accession>
<evidence type="ECO:0000313" key="1">
    <source>
        <dbReference type="EMBL" id="MBE5063923.1"/>
    </source>
</evidence>
<dbReference type="EMBL" id="JADCKL010000011">
    <property type="protein sequence ID" value="MBE5063923.1"/>
    <property type="molecule type" value="Genomic_DNA"/>
</dbReference>
<dbReference type="Proteomes" id="UP000758652">
    <property type="component" value="Unassembled WGS sequence"/>
</dbReference>
<gene>
    <name evidence="1" type="ORF">INF30_11730</name>
</gene>
<organism evidence="1 2">
    <name type="scientific">Claveliimonas monacensis</name>
    <dbReference type="NCBI Taxonomy" id="2779351"/>
    <lineage>
        <taxon>Bacteria</taxon>
        <taxon>Bacillati</taxon>
        <taxon>Bacillota</taxon>
        <taxon>Clostridia</taxon>
        <taxon>Lachnospirales</taxon>
        <taxon>Lachnospiraceae</taxon>
        <taxon>Claveliimonas</taxon>
    </lineage>
</organism>
<dbReference type="RefSeq" id="WP_226395333.1">
    <property type="nucleotide sequence ID" value="NZ_JADCKL010000011.1"/>
</dbReference>
<protein>
    <submittedName>
        <fullName evidence="1">Uncharacterized protein</fullName>
    </submittedName>
</protein>
<keyword evidence="2" id="KW-1185">Reference proteome</keyword>